<keyword evidence="1" id="KW-1133">Transmembrane helix</keyword>
<feature type="domain" description="TadE-like" evidence="2">
    <location>
        <begin position="15"/>
        <end position="57"/>
    </location>
</feature>
<sequence>MRTRYRSPQSRHRRGATAVEMAIVAPLFFLFTFALVEFSRISMVKQGLTDATRAGCREAILATTLNRKDAESKVRDHLRAVLLNDAMADRCHVSISPGDLSSVERGTEITTSVEVNCSDISWIAPRFGDDVMLRAKSTMKRE</sequence>
<keyword evidence="1" id="KW-0812">Transmembrane</keyword>
<dbReference type="EMBL" id="SJPV01000015">
    <property type="protein sequence ID" value="TWU31734.1"/>
    <property type="molecule type" value="Genomic_DNA"/>
</dbReference>
<dbReference type="OrthoDB" id="278387at2"/>
<name>A0A5C6D7B8_9BACT</name>
<keyword evidence="1" id="KW-0472">Membrane</keyword>
<evidence type="ECO:0000256" key="1">
    <source>
        <dbReference type="SAM" id="Phobius"/>
    </source>
</evidence>
<keyword evidence="4" id="KW-1185">Reference proteome</keyword>
<organism evidence="3 4">
    <name type="scientific">Novipirellula artificiosorum</name>
    <dbReference type="NCBI Taxonomy" id="2528016"/>
    <lineage>
        <taxon>Bacteria</taxon>
        <taxon>Pseudomonadati</taxon>
        <taxon>Planctomycetota</taxon>
        <taxon>Planctomycetia</taxon>
        <taxon>Pirellulales</taxon>
        <taxon>Pirellulaceae</taxon>
        <taxon>Novipirellula</taxon>
    </lineage>
</organism>
<protein>
    <submittedName>
        <fullName evidence="3">TadE-like protein</fullName>
    </submittedName>
</protein>
<comment type="caution">
    <text evidence="3">The sequence shown here is derived from an EMBL/GenBank/DDBJ whole genome shotgun (WGS) entry which is preliminary data.</text>
</comment>
<feature type="transmembrane region" description="Helical" evidence="1">
    <location>
        <begin position="21"/>
        <end position="39"/>
    </location>
</feature>
<dbReference type="InterPro" id="IPR012495">
    <property type="entry name" value="TadE-like_dom"/>
</dbReference>
<proteinExistence type="predicted"/>
<gene>
    <name evidence="3" type="ORF">Poly41_59690</name>
</gene>
<accession>A0A5C6D7B8</accession>
<dbReference type="RefSeq" id="WP_146530703.1">
    <property type="nucleotide sequence ID" value="NZ_SJPV01000015.1"/>
</dbReference>
<evidence type="ECO:0000313" key="3">
    <source>
        <dbReference type="EMBL" id="TWU31734.1"/>
    </source>
</evidence>
<evidence type="ECO:0000313" key="4">
    <source>
        <dbReference type="Proteomes" id="UP000319143"/>
    </source>
</evidence>
<evidence type="ECO:0000259" key="2">
    <source>
        <dbReference type="Pfam" id="PF07811"/>
    </source>
</evidence>
<reference evidence="3 4" key="1">
    <citation type="submission" date="2019-02" db="EMBL/GenBank/DDBJ databases">
        <title>Deep-cultivation of Planctomycetes and their phenomic and genomic characterization uncovers novel biology.</title>
        <authorList>
            <person name="Wiegand S."/>
            <person name="Jogler M."/>
            <person name="Boedeker C."/>
            <person name="Pinto D."/>
            <person name="Vollmers J."/>
            <person name="Rivas-Marin E."/>
            <person name="Kohn T."/>
            <person name="Peeters S.H."/>
            <person name="Heuer A."/>
            <person name="Rast P."/>
            <person name="Oberbeckmann S."/>
            <person name="Bunk B."/>
            <person name="Jeske O."/>
            <person name="Meyerdierks A."/>
            <person name="Storesund J.E."/>
            <person name="Kallscheuer N."/>
            <person name="Luecker S."/>
            <person name="Lage O.M."/>
            <person name="Pohl T."/>
            <person name="Merkel B.J."/>
            <person name="Hornburger P."/>
            <person name="Mueller R.-W."/>
            <person name="Bruemmer F."/>
            <person name="Labrenz M."/>
            <person name="Spormann A.M."/>
            <person name="Op Den Camp H."/>
            <person name="Overmann J."/>
            <person name="Amann R."/>
            <person name="Jetten M.S.M."/>
            <person name="Mascher T."/>
            <person name="Medema M.H."/>
            <person name="Devos D.P."/>
            <person name="Kaster A.-K."/>
            <person name="Ovreas L."/>
            <person name="Rohde M."/>
            <person name="Galperin M.Y."/>
            <person name="Jogler C."/>
        </authorList>
    </citation>
    <scope>NUCLEOTIDE SEQUENCE [LARGE SCALE GENOMIC DNA]</scope>
    <source>
        <strain evidence="3 4">Poly41</strain>
    </source>
</reference>
<dbReference type="AlphaFoldDB" id="A0A5C6D7B8"/>
<dbReference type="Pfam" id="PF07811">
    <property type="entry name" value="TadE"/>
    <property type="match status" value="1"/>
</dbReference>
<dbReference type="Proteomes" id="UP000319143">
    <property type="component" value="Unassembled WGS sequence"/>
</dbReference>